<sequence length="100" mass="11209">MKCSNACILSQGLQPYIQDQFKQWGLTKTEGEIGLLLLKGLSLREISTIRGTSETTVRQQALVLYKKSSVEGRHQFAALFLEDLLSPCQYFQTTQKVPGT</sequence>
<proteinExistence type="predicted"/>
<keyword evidence="3" id="KW-1185">Reference proteome</keyword>
<dbReference type="RefSeq" id="WP_277579259.1">
    <property type="nucleotide sequence ID" value="NZ_JANRMI010000004.1"/>
</dbReference>
<dbReference type="InterPro" id="IPR016032">
    <property type="entry name" value="Sig_transdc_resp-reg_C-effctor"/>
</dbReference>
<protein>
    <submittedName>
        <fullName evidence="2">Helix-turn-helix transcriptional regulator</fullName>
    </submittedName>
</protein>
<dbReference type="Gene3D" id="1.10.10.10">
    <property type="entry name" value="Winged helix-like DNA-binding domain superfamily/Winged helix DNA-binding domain"/>
    <property type="match status" value="1"/>
</dbReference>
<dbReference type="InterPro" id="IPR036388">
    <property type="entry name" value="WH-like_DNA-bd_sf"/>
</dbReference>
<dbReference type="InterPro" id="IPR000792">
    <property type="entry name" value="Tscrpt_reg_LuxR_C"/>
</dbReference>
<reference evidence="2" key="1">
    <citation type="submission" date="2022-08" db="EMBL/GenBank/DDBJ databases">
        <title>Novel Bdellovibrio Species Isolated from Svalbard: Designation Bdellovibrio svalbardensis.</title>
        <authorList>
            <person name="Mitchell R.J."/>
            <person name="Choi S.Y."/>
        </authorList>
    </citation>
    <scope>NUCLEOTIDE SEQUENCE</scope>
    <source>
        <strain evidence="2">PAP01</strain>
    </source>
</reference>
<comment type="caution">
    <text evidence="2">The sequence shown here is derived from an EMBL/GenBank/DDBJ whole genome shotgun (WGS) entry which is preliminary data.</text>
</comment>
<feature type="domain" description="HTH luxR-type" evidence="1">
    <location>
        <begin position="23"/>
        <end position="80"/>
    </location>
</feature>
<dbReference type="EMBL" id="JANRMI010000004">
    <property type="protein sequence ID" value="MDG0817788.1"/>
    <property type="molecule type" value="Genomic_DNA"/>
</dbReference>
<dbReference type="Proteomes" id="UP001152321">
    <property type="component" value="Unassembled WGS sequence"/>
</dbReference>
<evidence type="ECO:0000259" key="1">
    <source>
        <dbReference type="SMART" id="SM00421"/>
    </source>
</evidence>
<dbReference type="SMART" id="SM00421">
    <property type="entry name" value="HTH_LUXR"/>
    <property type="match status" value="1"/>
</dbReference>
<dbReference type="SUPFAM" id="SSF46894">
    <property type="entry name" value="C-terminal effector domain of the bipartite response regulators"/>
    <property type="match status" value="1"/>
</dbReference>
<evidence type="ECO:0000313" key="3">
    <source>
        <dbReference type="Proteomes" id="UP001152321"/>
    </source>
</evidence>
<name>A0ABT6DRK3_9BACT</name>
<accession>A0ABT6DRK3</accession>
<organism evidence="2 3">
    <name type="scientific">Bdellovibrio svalbardensis</name>
    <dbReference type="NCBI Taxonomy" id="2972972"/>
    <lineage>
        <taxon>Bacteria</taxon>
        <taxon>Pseudomonadati</taxon>
        <taxon>Bdellovibrionota</taxon>
        <taxon>Bdellovibrionia</taxon>
        <taxon>Bdellovibrionales</taxon>
        <taxon>Pseudobdellovibrionaceae</taxon>
        <taxon>Bdellovibrio</taxon>
    </lineage>
</organism>
<evidence type="ECO:0000313" key="2">
    <source>
        <dbReference type="EMBL" id="MDG0817788.1"/>
    </source>
</evidence>
<gene>
    <name evidence="2" type="ORF">NWE73_15510</name>
</gene>